<evidence type="ECO:0000259" key="2">
    <source>
        <dbReference type="Pfam" id="PF23622"/>
    </source>
</evidence>
<dbReference type="Pfam" id="PF00646">
    <property type="entry name" value="F-box"/>
    <property type="match status" value="1"/>
</dbReference>
<evidence type="ECO:0000259" key="1">
    <source>
        <dbReference type="Pfam" id="PF00646"/>
    </source>
</evidence>
<evidence type="ECO:0000313" key="3">
    <source>
        <dbReference type="EMBL" id="MCD7464995.1"/>
    </source>
</evidence>
<dbReference type="Gene3D" id="3.80.10.10">
    <property type="entry name" value="Ribonuclease Inhibitor"/>
    <property type="match status" value="1"/>
</dbReference>
<dbReference type="Gene3D" id="1.20.1280.50">
    <property type="match status" value="1"/>
</dbReference>
<feature type="domain" description="At1g61320/AtMIF1 LRR" evidence="2">
    <location>
        <begin position="108"/>
        <end position="441"/>
    </location>
</feature>
<dbReference type="SUPFAM" id="SSF81383">
    <property type="entry name" value="F-box domain"/>
    <property type="match status" value="1"/>
</dbReference>
<gene>
    <name evidence="3" type="ORF">HAX54_000347</name>
</gene>
<evidence type="ECO:0000313" key="4">
    <source>
        <dbReference type="Proteomes" id="UP000823775"/>
    </source>
</evidence>
<dbReference type="InterPro" id="IPR032675">
    <property type="entry name" value="LRR_dom_sf"/>
</dbReference>
<organism evidence="3 4">
    <name type="scientific">Datura stramonium</name>
    <name type="common">Jimsonweed</name>
    <name type="synonym">Common thornapple</name>
    <dbReference type="NCBI Taxonomy" id="4076"/>
    <lineage>
        <taxon>Eukaryota</taxon>
        <taxon>Viridiplantae</taxon>
        <taxon>Streptophyta</taxon>
        <taxon>Embryophyta</taxon>
        <taxon>Tracheophyta</taxon>
        <taxon>Spermatophyta</taxon>
        <taxon>Magnoliopsida</taxon>
        <taxon>eudicotyledons</taxon>
        <taxon>Gunneridae</taxon>
        <taxon>Pentapetalae</taxon>
        <taxon>asterids</taxon>
        <taxon>lamiids</taxon>
        <taxon>Solanales</taxon>
        <taxon>Solanaceae</taxon>
        <taxon>Solanoideae</taxon>
        <taxon>Datureae</taxon>
        <taxon>Datura</taxon>
    </lineage>
</organism>
<feature type="domain" description="F-box" evidence="1">
    <location>
        <begin position="16"/>
        <end position="54"/>
    </location>
</feature>
<protein>
    <submittedName>
        <fullName evidence="3">Uncharacterized protein</fullName>
    </submittedName>
</protein>
<dbReference type="InterPro" id="IPR055357">
    <property type="entry name" value="LRR_At1g61320_AtMIF1"/>
</dbReference>
<sequence>MEVQKKIMTGGDGDRLSDLPEGILLYILSMLRNSKQVVRCSVLSSRWRFLWRSVPASLDFEFDKEPADGKVNKKRFLAFVASINRELHYWRSCEKIQAFRVIPYIYRDYVAKDVDFWVHFAIEIANVEEFTMKFCIFRYPDYAYRFPQYTYRNTTLRKLILGNCHLNPSGSVNWSNLLLLSIGDLTLTESVMENVLSGCPNLESLELDKVGGIGRLEISSVKLKKLIITNYETENADEEVHWLEIFAPHIRHLELLGFCCDEIRLQPRNVASLVTAVLSLNADFVELEDEKDKLQMECRYLLELLQSVAHVENLELGPWCIEYLSILELKGWLFPPSRWKFLKLNAALQQLDYPGICSFLPSSSDLETLVIDWSNRKPRGLLPKHTNEDEQSRRFEAHMLNFSLPHVETMKFINFNGKLNENKLVKYLFKKARVLKKFVLACKFRGRYVSREFVKVGQEFRYFPRSSPQA</sequence>
<name>A0ABS8T229_DATST</name>
<keyword evidence="4" id="KW-1185">Reference proteome</keyword>
<dbReference type="EMBL" id="JACEIK010001009">
    <property type="protein sequence ID" value="MCD7464995.1"/>
    <property type="molecule type" value="Genomic_DNA"/>
</dbReference>
<dbReference type="InterPro" id="IPR001810">
    <property type="entry name" value="F-box_dom"/>
</dbReference>
<proteinExistence type="predicted"/>
<dbReference type="InterPro" id="IPR053197">
    <property type="entry name" value="F-box_SCFL_complex_component"/>
</dbReference>
<dbReference type="Pfam" id="PF23622">
    <property type="entry name" value="LRR_At1g61320_AtMIF1"/>
    <property type="match status" value="1"/>
</dbReference>
<reference evidence="3 4" key="1">
    <citation type="journal article" date="2021" name="BMC Genomics">
        <title>Datura genome reveals duplications of psychoactive alkaloid biosynthetic genes and high mutation rate following tissue culture.</title>
        <authorList>
            <person name="Rajewski A."/>
            <person name="Carter-House D."/>
            <person name="Stajich J."/>
            <person name="Litt A."/>
        </authorList>
    </citation>
    <scope>NUCLEOTIDE SEQUENCE [LARGE SCALE GENOMIC DNA]</scope>
    <source>
        <strain evidence="3">AR-01</strain>
    </source>
</reference>
<dbReference type="PANTHER" id="PTHR34223">
    <property type="entry name" value="OS11G0201299 PROTEIN"/>
    <property type="match status" value="1"/>
</dbReference>
<dbReference type="Proteomes" id="UP000823775">
    <property type="component" value="Unassembled WGS sequence"/>
</dbReference>
<dbReference type="InterPro" id="IPR036047">
    <property type="entry name" value="F-box-like_dom_sf"/>
</dbReference>
<dbReference type="SUPFAM" id="SSF52047">
    <property type="entry name" value="RNI-like"/>
    <property type="match status" value="1"/>
</dbReference>
<comment type="caution">
    <text evidence="3">The sequence shown here is derived from an EMBL/GenBank/DDBJ whole genome shotgun (WGS) entry which is preliminary data.</text>
</comment>
<accession>A0ABS8T229</accession>
<dbReference type="PANTHER" id="PTHR34223:SF51">
    <property type="entry name" value="OS06G0556300 PROTEIN"/>
    <property type="match status" value="1"/>
</dbReference>